<proteinExistence type="predicted"/>
<organism evidence="2 3">
    <name type="scientific">Cirrhinus molitorella</name>
    <name type="common">mud carp</name>
    <dbReference type="NCBI Taxonomy" id="172907"/>
    <lineage>
        <taxon>Eukaryota</taxon>
        <taxon>Metazoa</taxon>
        <taxon>Chordata</taxon>
        <taxon>Craniata</taxon>
        <taxon>Vertebrata</taxon>
        <taxon>Euteleostomi</taxon>
        <taxon>Actinopterygii</taxon>
        <taxon>Neopterygii</taxon>
        <taxon>Teleostei</taxon>
        <taxon>Ostariophysi</taxon>
        <taxon>Cypriniformes</taxon>
        <taxon>Cyprinidae</taxon>
        <taxon>Labeoninae</taxon>
        <taxon>Labeonini</taxon>
        <taxon>Cirrhinus</taxon>
    </lineage>
</organism>
<dbReference type="AlphaFoldDB" id="A0AA88PGA8"/>
<accession>A0AA88PGA8</accession>
<evidence type="ECO:0000313" key="2">
    <source>
        <dbReference type="EMBL" id="KAK2872888.1"/>
    </source>
</evidence>
<reference evidence="2" key="1">
    <citation type="submission" date="2023-08" db="EMBL/GenBank/DDBJ databases">
        <title>Chromosome-level Genome Assembly of mud carp (Cirrhinus molitorella).</title>
        <authorList>
            <person name="Liu H."/>
        </authorList>
    </citation>
    <scope>NUCLEOTIDE SEQUENCE</scope>
    <source>
        <strain evidence="2">Prfri</strain>
        <tissue evidence="2">Muscle</tissue>
    </source>
</reference>
<feature type="region of interest" description="Disordered" evidence="1">
    <location>
        <begin position="78"/>
        <end position="101"/>
    </location>
</feature>
<gene>
    <name evidence="2" type="ORF">Q8A67_022785</name>
</gene>
<evidence type="ECO:0000313" key="3">
    <source>
        <dbReference type="Proteomes" id="UP001187343"/>
    </source>
</evidence>
<comment type="caution">
    <text evidence="2">The sequence shown here is derived from an EMBL/GenBank/DDBJ whole genome shotgun (WGS) entry which is preliminary data.</text>
</comment>
<keyword evidence="3" id="KW-1185">Reference proteome</keyword>
<dbReference type="Proteomes" id="UP001187343">
    <property type="component" value="Unassembled WGS sequence"/>
</dbReference>
<dbReference type="EMBL" id="JAUYZG010000022">
    <property type="protein sequence ID" value="KAK2872888.1"/>
    <property type="molecule type" value="Genomic_DNA"/>
</dbReference>
<evidence type="ECO:0000256" key="1">
    <source>
        <dbReference type="SAM" id="MobiDB-lite"/>
    </source>
</evidence>
<name>A0AA88PGA8_9TELE</name>
<protein>
    <submittedName>
        <fullName evidence="2">Uncharacterized protein</fullName>
    </submittedName>
</protein>
<sequence>MAIKPNAGPVCAGGIVCRRGSMPRPSISLQQSGCQRDRAGALLMRWMRREIGIERQMGLLSRPWQCWGACAQGCRQPGQPPLISSRRSPRSPSADDDAAHP</sequence>